<organism evidence="1 2">
    <name type="scientific">Puccinia sorghi</name>
    <dbReference type="NCBI Taxonomy" id="27349"/>
    <lineage>
        <taxon>Eukaryota</taxon>
        <taxon>Fungi</taxon>
        <taxon>Dikarya</taxon>
        <taxon>Basidiomycota</taxon>
        <taxon>Pucciniomycotina</taxon>
        <taxon>Pucciniomycetes</taxon>
        <taxon>Pucciniales</taxon>
        <taxon>Pucciniaceae</taxon>
        <taxon>Puccinia</taxon>
    </lineage>
</organism>
<proteinExistence type="predicted"/>
<evidence type="ECO:0000313" key="1">
    <source>
        <dbReference type="EMBL" id="KNZ63668.1"/>
    </source>
</evidence>
<sequence>MGTSRNGSAIGMLARFFRISEGTVILHCSCLVQATMAHESIAETTGFKKCKPSIDSQDYYSRKGYYGIATLIVCDTDKRILYYLTGWPG</sequence>
<dbReference type="EMBL" id="LAVV01001290">
    <property type="protein sequence ID" value="KNZ63668.1"/>
    <property type="molecule type" value="Genomic_DNA"/>
</dbReference>
<feature type="non-terminal residue" evidence="1">
    <location>
        <position position="89"/>
    </location>
</feature>
<name>A0A0L6VSH5_9BASI</name>
<gene>
    <name evidence="1" type="ORF">VP01_11161g1</name>
</gene>
<reference evidence="1 2" key="1">
    <citation type="submission" date="2015-08" db="EMBL/GenBank/DDBJ databases">
        <title>Next Generation Sequencing and Analysis of the Genome of Puccinia sorghi L Schw, the Causal Agent of Maize Common Rust.</title>
        <authorList>
            <person name="Rochi L."/>
            <person name="Burguener G."/>
            <person name="Darino M."/>
            <person name="Turjanski A."/>
            <person name="Kreff E."/>
            <person name="Dieguez M.J."/>
            <person name="Sacco F."/>
        </authorList>
    </citation>
    <scope>NUCLEOTIDE SEQUENCE [LARGE SCALE GENOMIC DNA]</scope>
    <source>
        <strain evidence="1 2">RO10H11247</strain>
    </source>
</reference>
<protein>
    <recommendedName>
        <fullName evidence="3">DDE Tnp4 domain-containing protein</fullName>
    </recommendedName>
</protein>
<keyword evidence="2" id="KW-1185">Reference proteome</keyword>
<comment type="caution">
    <text evidence="1">The sequence shown here is derived from an EMBL/GenBank/DDBJ whole genome shotgun (WGS) entry which is preliminary data.</text>
</comment>
<evidence type="ECO:0008006" key="3">
    <source>
        <dbReference type="Google" id="ProtNLM"/>
    </source>
</evidence>
<dbReference type="Proteomes" id="UP000037035">
    <property type="component" value="Unassembled WGS sequence"/>
</dbReference>
<evidence type="ECO:0000313" key="2">
    <source>
        <dbReference type="Proteomes" id="UP000037035"/>
    </source>
</evidence>
<dbReference type="OrthoDB" id="6509413at2759"/>
<dbReference type="AlphaFoldDB" id="A0A0L6VSH5"/>
<dbReference type="VEuPathDB" id="FungiDB:VP01_11161g1"/>
<accession>A0A0L6VSH5</accession>